<protein>
    <submittedName>
        <fullName evidence="1">Sucrase ferredoxin</fullName>
    </submittedName>
</protein>
<dbReference type="Pfam" id="PF06999">
    <property type="entry name" value="Suc_Fer-like"/>
    <property type="match status" value="1"/>
</dbReference>
<evidence type="ECO:0000313" key="2">
    <source>
        <dbReference type="Proteomes" id="UP000473325"/>
    </source>
</evidence>
<accession>A0A6L7F0Q6</accession>
<dbReference type="SUPFAM" id="SSF52833">
    <property type="entry name" value="Thioredoxin-like"/>
    <property type="match status" value="1"/>
</dbReference>
<reference evidence="1 2" key="1">
    <citation type="submission" date="2019-12" db="EMBL/GenBank/DDBJ databases">
        <authorList>
            <person name="Kun Z."/>
        </authorList>
    </citation>
    <scope>NUCLEOTIDE SEQUENCE [LARGE SCALE GENOMIC DNA]</scope>
    <source>
        <strain evidence="1 2">YIM 123512</strain>
    </source>
</reference>
<dbReference type="InterPro" id="IPR036249">
    <property type="entry name" value="Thioredoxin-like_sf"/>
</dbReference>
<dbReference type="EMBL" id="WUEK01000005">
    <property type="protein sequence ID" value="MXG89712.1"/>
    <property type="molecule type" value="Genomic_DNA"/>
</dbReference>
<keyword evidence="2" id="KW-1185">Reference proteome</keyword>
<dbReference type="PANTHER" id="PTHR31902:SF22">
    <property type="entry name" value="SLL1203 PROTEIN"/>
    <property type="match status" value="1"/>
</dbReference>
<evidence type="ECO:0000313" key="1">
    <source>
        <dbReference type="EMBL" id="MXG89712.1"/>
    </source>
</evidence>
<organism evidence="1 2">
    <name type="scientific">Nocardioides flavescens</name>
    <dbReference type="NCBI Taxonomy" id="2691959"/>
    <lineage>
        <taxon>Bacteria</taxon>
        <taxon>Bacillati</taxon>
        <taxon>Actinomycetota</taxon>
        <taxon>Actinomycetes</taxon>
        <taxon>Propionibacteriales</taxon>
        <taxon>Nocardioidaceae</taxon>
        <taxon>Nocardioides</taxon>
    </lineage>
</organism>
<dbReference type="AlphaFoldDB" id="A0A6L7F0Q6"/>
<dbReference type="InterPro" id="IPR009737">
    <property type="entry name" value="Aim32/Apd1-like"/>
</dbReference>
<dbReference type="CDD" id="cd03062">
    <property type="entry name" value="TRX_Fd_Sucrase"/>
    <property type="match status" value="1"/>
</dbReference>
<dbReference type="Gene3D" id="3.40.30.10">
    <property type="entry name" value="Glutaredoxin"/>
    <property type="match status" value="1"/>
</dbReference>
<gene>
    <name evidence="1" type="ORF">GRQ65_09130</name>
</gene>
<dbReference type="Proteomes" id="UP000473325">
    <property type="component" value="Unassembled WGS sequence"/>
</dbReference>
<comment type="caution">
    <text evidence="1">The sequence shown here is derived from an EMBL/GenBank/DDBJ whole genome shotgun (WGS) entry which is preliminary data.</text>
</comment>
<proteinExistence type="predicted"/>
<name>A0A6L7F0Q6_9ACTN</name>
<sequence length="308" mass="33220">MRGQDGGVVSEPFRCAVASEARDDLLAGSASTTRAFLLVEHPGPWGVTALTDARLPDGLGTELKRRAAEAGAKVLLTRRPNGASKESGGVRVFAAHADHAAPWLETTVLDRIEDAADLDLTALVEGRSLGLTPYDGPLVAVCTHGRHDACCAERGRPVSQALEEAFPGETWEVSHLGGDRYAGNAVVLPRGLYLGRLTPESAREAVRLLRAGEVPLEVLRGRSGFAPPLQVAELALRRHVDERRLDGVRFVSRTRDGDRTEAVLAVDDRTYAVTVETLRGPDRALLTCRADDESAVVRHRVTEIRYTG</sequence>
<dbReference type="PANTHER" id="PTHR31902">
    <property type="entry name" value="ACTIN PATCHES DISTAL PROTEIN 1"/>
    <property type="match status" value="1"/>
</dbReference>